<accession>A0A5D3EHG6</accession>
<dbReference type="EMBL" id="VKLW01000001">
    <property type="protein sequence ID" value="TYK35594.1"/>
    <property type="molecule type" value="Genomic_DNA"/>
</dbReference>
<organism evidence="1 2">
    <name type="scientific">Bacteroides pyogenes</name>
    <dbReference type="NCBI Taxonomy" id="310300"/>
    <lineage>
        <taxon>Bacteria</taxon>
        <taxon>Pseudomonadati</taxon>
        <taxon>Bacteroidota</taxon>
        <taxon>Bacteroidia</taxon>
        <taxon>Bacteroidales</taxon>
        <taxon>Bacteroidaceae</taxon>
        <taxon>Bacteroides</taxon>
    </lineage>
</organism>
<reference evidence="1 2" key="1">
    <citation type="submission" date="2019-07" db="EMBL/GenBank/DDBJ databases">
        <title>Draft Genome Sequences of Bacteroides pyogenes Strains Isolated from the Uterus Holstein Dairy Cows with Metritis.</title>
        <authorList>
            <person name="Cunha F."/>
            <person name="Galvao K.N."/>
            <person name="Jeon S.J."/>
            <person name="Jeong K.C."/>
        </authorList>
    </citation>
    <scope>NUCLEOTIDE SEQUENCE [LARGE SCALE GENOMIC DNA]</scope>
    <source>
        <strain evidence="1 2">KG-31</strain>
    </source>
</reference>
<proteinExistence type="predicted"/>
<dbReference type="AlphaFoldDB" id="A0A5D3EHG6"/>
<dbReference type="Proteomes" id="UP000324383">
    <property type="component" value="Unassembled WGS sequence"/>
</dbReference>
<gene>
    <name evidence="1" type="ORF">FNJ60_00325</name>
</gene>
<dbReference type="RefSeq" id="WP_148730081.1">
    <property type="nucleotide sequence ID" value="NZ_JADRFY010000016.1"/>
</dbReference>
<sequence length="99" mass="10762">MAKVLTEISRQTTVNATAKSGEYEYSVAYSFTDKVMNSLQCNVNKVTQSEDSGEVREYAGYMSLEGENKSMNFPASENGSSHAAMFEKIVSEVKTGIAG</sequence>
<evidence type="ECO:0000313" key="2">
    <source>
        <dbReference type="Proteomes" id="UP000324383"/>
    </source>
</evidence>
<protein>
    <submittedName>
        <fullName evidence="1">Uncharacterized protein</fullName>
    </submittedName>
</protein>
<keyword evidence="2" id="KW-1185">Reference proteome</keyword>
<comment type="caution">
    <text evidence="1">The sequence shown here is derived from an EMBL/GenBank/DDBJ whole genome shotgun (WGS) entry which is preliminary data.</text>
</comment>
<name>A0A5D3EHG6_9BACE</name>
<evidence type="ECO:0000313" key="1">
    <source>
        <dbReference type="EMBL" id="TYK35594.1"/>
    </source>
</evidence>